<evidence type="ECO:0000313" key="2">
    <source>
        <dbReference type="Proteomes" id="UP001054945"/>
    </source>
</evidence>
<dbReference type="AlphaFoldDB" id="A0AAV4T816"/>
<reference evidence="1 2" key="1">
    <citation type="submission" date="2021-06" db="EMBL/GenBank/DDBJ databases">
        <title>Caerostris extrusa draft genome.</title>
        <authorList>
            <person name="Kono N."/>
            <person name="Arakawa K."/>
        </authorList>
    </citation>
    <scope>NUCLEOTIDE SEQUENCE [LARGE SCALE GENOMIC DNA]</scope>
</reference>
<accession>A0AAV4T816</accession>
<comment type="caution">
    <text evidence="1">The sequence shown here is derived from an EMBL/GenBank/DDBJ whole genome shotgun (WGS) entry which is preliminary data.</text>
</comment>
<protein>
    <submittedName>
        <fullName evidence="1">Uncharacterized protein</fullName>
    </submittedName>
</protein>
<sequence>MRRQPTFPGLILRGYSAFPPPTYSLGYSQSILIPRCYGNSSPAPAFIRLISRGCQIGEFIAAGILFNSGKIRYGRSLRRVLLGV</sequence>
<gene>
    <name evidence="1" type="ORF">CEXT_668701</name>
</gene>
<proteinExistence type="predicted"/>
<dbReference type="EMBL" id="BPLR01010669">
    <property type="protein sequence ID" value="GIY40857.1"/>
    <property type="molecule type" value="Genomic_DNA"/>
</dbReference>
<evidence type="ECO:0000313" key="1">
    <source>
        <dbReference type="EMBL" id="GIY40857.1"/>
    </source>
</evidence>
<dbReference type="Proteomes" id="UP001054945">
    <property type="component" value="Unassembled WGS sequence"/>
</dbReference>
<organism evidence="1 2">
    <name type="scientific">Caerostris extrusa</name>
    <name type="common">Bark spider</name>
    <name type="synonym">Caerostris bankana</name>
    <dbReference type="NCBI Taxonomy" id="172846"/>
    <lineage>
        <taxon>Eukaryota</taxon>
        <taxon>Metazoa</taxon>
        <taxon>Ecdysozoa</taxon>
        <taxon>Arthropoda</taxon>
        <taxon>Chelicerata</taxon>
        <taxon>Arachnida</taxon>
        <taxon>Araneae</taxon>
        <taxon>Araneomorphae</taxon>
        <taxon>Entelegynae</taxon>
        <taxon>Araneoidea</taxon>
        <taxon>Araneidae</taxon>
        <taxon>Caerostris</taxon>
    </lineage>
</organism>
<keyword evidence="2" id="KW-1185">Reference proteome</keyword>
<name>A0AAV4T816_CAEEX</name>